<dbReference type="SUPFAM" id="SSF57845">
    <property type="entry name" value="B-box zinc-binding domain"/>
    <property type="match status" value="1"/>
</dbReference>
<proteinExistence type="predicted"/>
<evidence type="ECO:0000256" key="1">
    <source>
        <dbReference type="SAM" id="MobiDB-lite"/>
    </source>
</evidence>
<organism evidence="3 4">
    <name type="scientific">Dreissena polymorpha</name>
    <name type="common">Zebra mussel</name>
    <name type="synonym">Mytilus polymorpha</name>
    <dbReference type="NCBI Taxonomy" id="45954"/>
    <lineage>
        <taxon>Eukaryota</taxon>
        <taxon>Metazoa</taxon>
        <taxon>Spiralia</taxon>
        <taxon>Lophotrochozoa</taxon>
        <taxon>Mollusca</taxon>
        <taxon>Bivalvia</taxon>
        <taxon>Autobranchia</taxon>
        <taxon>Heteroconchia</taxon>
        <taxon>Euheterodonta</taxon>
        <taxon>Imparidentia</taxon>
        <taxon>Neoheterodontei</taxon>
        <taxon>Myida</taxon>
        <taxon>Dreissenoidea</taxon>
        <taxon>Dreissenidae</taxon>
        <taxon>Dreissena</taxon>
    </lineage>
</organism>
<dbReference type="EMBL" id="JAIWYP010000006">
    <property type="protein sequence ID" value="KAH3807233.1"/>
    <property type="molecule type" value="Genomic_DNA"/>
</dbReference>
<accession>A0A9D4FYE0</accession>
<reference evidence="3" key="2">
    <citation type="submission" date="2020-11" db="EMBL/GenBank/DDBJ databases">
        <authorList>
            <person name="McCartney M.A."/>
            <person name="Auch B."/>
            <person name="Kono T."/>
            <person name="Mallez S."/>
            <person name="Becker A."/>
            <person name="Gohl D.M."/>
            <person name="Silverstein K.A.T."/>
            <person name="Koren S."/>
            <person name="Bechman K.B."/>
            <person name="Herman A."/>
            <person name="Abrahante J.E."/>
            <person name="Garbe J."/>
        </authorList>
    </citation>
    <scope>NUCLEOTIDE SEQUENCE</scope>
    <source>
        <strain evidence="3">Duluth1</strain>
        <tissue evidence="3">Whole animal</tissue>
    </source>
</reference>
<keyword evidence="4" id="KW-1185">Reference proteome</keyword>
<comment type="caution">
    <text evidence="3">The sequence shown here is derived from an EMBL/GenBank/DDBJ whole genome shotgun (WGS) entry which is preliminary data.</text>
</comment>
<dbReference type="GO" id="GO:0061630">
    <property type="term" value="F:ubiquitin protein ligase activity"/>
    <property type="evidence" value="ECO:0007669"/>
    <property type="project" value="TreeGrafter"/>
</dbReference>
<evidence type="ECO:0000259" key="2">
    <source>
        <dbReference type="Pfam" id="PF21140"/>
    </source>
</evidence>
<reference evidence="3" key="1">
    <citation type="journal article" date="2019" name="bioRxiv">
        <title>The Genome of the Zebra Mussel, Dreissena polymorpha: A Resource for Invasive Species Research.</title>
        <authorList>
            <person name="McCartney M.A."/>
            <person name="Auch B."/>
            <person name="Kono T."/>
            <person name="Mallez S."/>
            <person name="Zhang Y."/>
            <person name="Obille A."/>
            <person name="Becker A."/>
            <person name="Abrahante J.E."/>
            <person name="Garbe J."/>
            <person name="Badalamenti J.P."/>
            <person name="Herman A."/>
            <person name="Mangelson H."/>
            <person name="Liachko I."/>
            <person name="Sullivan S."/>
            <person name="Sone E.D."/>
            <person name="Koren S."/>
            <person name="Silverstein K.A.T."/>
            <person name="Beckman K.B."/>
            <person name="Gohl D.M."/>
        </authorList>
    </citation>
    <scope>NUCLEOTIDE SEQUENCE</scope>
    <source>
        <strain evidence="3">Duluth1</strain>
        <tissue evidence="3">Whole animal</tissue>
    </source>
</reference>
<feature type="domain" description="Translation initiation factor eIF4G-like eIF4E-binding" evidence="2">
    <location>
        <begin position="76"/>
        <end position="102"/>
    </location>
</feature>
<evidence type="ECO:0000313" key="3">
    <source>
        <dbReference type="EMBL" id="KAH3807233.1"/>
    </source>
</evidence>
<dbReference type="InterPro" id="IPR049485">
    <property type="entry name" value="eIF4G1-like_eIF4E-bd"/>
</dbReference>
<dbReference type="InterPro" id="IPR047153">
    <property type="entry name" value="TRIM45/56/19-like"/>
</dbReference>
<dbReference type="AlphaFoldDB" id="A0A9D4FYE0"/>
<dbReference type="OrthoDB" id="6436073at2759"/>
<dbReference type="Gene3D" id="3.30.160.60">
    <property type="entry name" value="Classic Zinc Finger"/>
    <property type="match status" value="1"/>
</dbReference>
<sequence>MDGNLETQDTEMFDSHTQAVTVDVMPEEQIKDKDEASLEDASKDEQQDVIDNSMEEGELRNVEEEENNNQAMRRCKYTEGQWSPLNPNGKKHYDREFLIQFQFHSTATTKPAGFPDIPGIVLEKPIFAAGSRGADYIDFNPKYFWPGKSGDKKDEASLEDSFKGEHQDVIDNNMEEGELRNVKEEGNNNRAMHRCKYTEGQWSPLNPNGKKHYDREFLIQFQFHSTATTKPAGFPDIPGIVLEKPIFAGADYIDFNPKYFWPGKSGGIKYTTSTDNCQYLTTTFKEAKSIHVDFHGEDHESALIFDNALGHPVVDAKVTFELDNQKGEPVFDSTSSCHRKCEPCSFDDEIREASGFCVKCLEYICSDCCRDHRRNKMTRDHLVLKGDDMPEDSTQYAKMNELMKCPVHADNDISFKCKDHGEFICLSCFAEKHRTCEHVLDIAENDYAEESSHVLLTQCDALKAKCRFLAEHREVAGNVLIKEREALESKVHAIAEELRSHIALLEARFKNKLGKLFRQGMFAISKETDLIGEHQANIDELRSLVSTVGSHGCKREVIIINKHIQDRLRKIDAKLCQSTGKKLRHLKLTQAIDKTSFTSLATLKLVNEHVIVHESLIQTQSSSDEITDACKHPEEETEENEVKPIKMKTTKYKIGVGKPDLSKQQTTYIPNVNTSKSTSDVLKTLTPMQNTSPNPNWFITNTLEKRSYNIKHSTNIASCYIIDCTVLPDGQIAILDYGNMSLKLCSPDFDITMMLQFNDRPVSICSEAMFTDDTIKIFISFANSKQIICYKVTPIAIAKAGNFSLSMYPICIRMVNCSLLILASNRKRLDNNFAKSDVVELSLRCQNGKIIKETKFNISDGSTFMQSKVISVSGSTLVSIAGREVAGYHFDPSLDRWIGMKLWFLATDQLLTYVEVDADGNAYICGKDKDVVQQVLISQNRLSVNRNFVTGVHLAACLSIDSERHRVIIGTKHDEIVVCTY</sequence>
<dbReference type="Pfam" id="PF21140">
    <property type="entry name" value="eIF4G1-like_eIF4E-bd"/>
    <property type="match status" value="2"/>
</dbReference>
<dbReference type="CDD" id="cd19756">
    <property type="entry name" value="Bbox2"/>
    <property type="match status" value="1"/>
</dbReference>
<dbReference type="PANTHER" id="PTHR25462">
    <property type="entry name" value="BONUS, ISOFORM C-RELATED"/>
    <property type="match status" value="1"/>
</dbReference>
<feature type="domain" description="Translation initiation factor eIF4G-like eIF4E-binding" evidence="2">
    <location>
        <begin position="196"/>
        <end position="222"/>
    </location>
</feature>
<protein>
    <recommendedName>
        <fullName evidence="2">Translation initiation factor eIF4G-like eIF4E-binding domain-containing protein</fullName>
    </recommendedName>
</protein>
<gene>
    <name evidence="3" type="ORF">DPMN_135568</name>
</gene>
<evidence type="ECO:0000313" key="4">
    <source>
        <dbReference type="Proteomes" id="UP000828390"/>
    </source>
</evidence>
<feature type="compositionally biased region" description="Basic and acidic residues" evidence="1">
    <location>
        <begin position="28"/>
        <end position="46"/>
    </location>
</feature>
<feature type="region of interest" description="Disordered" evidence="1">
    <location>
        <begin position="1"/>
        <end position="70"/>
    </location>
</feature>
<dbReference type="PANTHER" id="PTHR25462:SF291">
    <property type="entry name" value="E3 UBIQUITIN-PROTEIN LIGASE TRIM45"/>
    <property type="match status" value="1"/>
</dbReference>
<dbReference type="Proteomes" id="UP000828390">
    <property type="component" value="Unassembled WGS sequence"/>
</dbReference>
<name>A0A9D4FYE0_DREPO</name>